<evidence type="ECO:0000259" key="1">
    <source>
        <dbReference type="PROSITE" id="PS51186"/>
    </source>
</evidence>
<gene>
    <name evidence="2" type="ORF">ACFSCX_02185</name>
</gene>
<sequence>MKIVVVNNDEQFKDALTVRREVFIEEQQVPEEEEIDQFEDICTHVVVYDGDKPVAAGRLREYDHNVGKMERICVLSSYRGQNLGVLVMNKLEELSKERGYSTLKLNAQTHAEGFYSKIGYETISDIFMDAGIPHVTMVKHI</sequence>
<protein>
    <submittedName>
        <fullName evidence="2">GNAT family N-acetyltransferase</fullName>
    </submittedName>
</protein>
<dbReference type="InterPro" id="IPR016181">
    <property type="entry name" value="Acyl_CoA_acyltransferase"/>
</dbReference>
<dbReference type="SUPFAM" id="SSF55729">
    <property type="entry name" value="Acyl-CoA N-acyltransferases (Nat)"/>
    <property type="match status" value="1"/>
</dbReference>
<feature type="domain" description="N-acetyltransferase" evidence="1">
    <location>
        <begin position="1"/>
        <end position="141"/>
    </location>
</feature>
<dbReference type="EMBL" id="JBHUEM010000003">
    <property type="protein sequence ID" value="MFD1735364.1"/>
    <property type="molecule type" value="Genomic_DNA"/>
</dbReference>
<reference evidence="3" key="1">
    <citation type="journal article" date="2019" name="Int. J. Syst. Evol. Microbiol.">
        <title>The Global Catalogue of Microorganisms (GCM) 10K type strain sequencing project: providing services to taxonomists for standard genome sequencing and annotation.</title>
        <authorList>
            <consortium name="The Broad Institute Genomics Platform"/>
            <consortium name="The Broad Institute Genome Sequencing Center for Infectious Disease"/>
            <person name="Wu L."/>
            <person name="Ma J."/>
        </authorList>
    </citation>
    <scope>NUCLEOTIDE SEQUENCE [LARGE SCALE GENOMIC DNA]</scope>
    <source>
        <strain evidence="3">CCUG 49339</strain>
    </source>
</reference>
<dbReference type="RefSeq" id="WP_377926462.1">
    <property type="nucleotide sequence ID" value="NZ_JBHUEM010000003.1"/>
</dbReference>
<accession>A0ABW4LJQ1</accession>
<evidence type="ECO:0000313" key="3">
    <source>
        <dbReference type="Proteomes" id="UP001597214"/>
    </source>
</evidence>
<dbReference type="PROSITE" id="PS51186">
    <property type="entry name" value="GNAT"/>
    <property type="match status" value="1"/>
</dbReference>
<name>A0ABW4LJQ1_9BACI</name>
<evidence type="ECO:0000313" key="2">
    <source>
        <dbReference type="EMBL" id="MFD1735364.1"/>
    </source>
</evidence>
<proteinExistence type="predicted"/>
<dbReference type="PANTHER" id="PTHR13355:SF11">
    <property type="entry name" value="GLUCOSAMINE 6-PHOSPHATE N-ACETYLTRANSFERASE"/>
    <property type="match status" value="1"/>
</dbReference>
<dbReference type="Proteomes" id="UP001597214">
    <property type="component" value="Unassembled WGS sequence"/>
</dbReference>
<dbReference type="Gene3D" id="3.40.630.30">
    <property type="match status" value="1"/>
</dbReference>
<dbReference type="PANTHER" id="PTHR13355">
    <property type="entry name" value="GLUCOSAMINE 6-PHOSPHATE N-ACETYLTRANSFERASE"/>
    <property type="match status" value="1"/>
</dbReference>
<dbReference type="InterPro" id="IPR039143">
    <property type="entry name" value="GNPNAT1-like"/>
</dbReference>
<comment type="caution">
    <text evidence="2">The sequence shown here is derived from an EMBL/GenBank/DDBJ whole genome shotgun (WGS) entry which is preliminary data.</text>
</comment>
<dbReference type="Pfam" id="PF13673">
    <property type="entry name" value="Acetyltransf_10"/>
    <property type="match status" value="1"/>
</dbReference>
<dbReference type="CDD" id="cd04301">
    <property type="entry name" value="NAT_SF"/>
    <property type="match status" value="1"/>
</dbReference>
<keyword evidence="3" id="KW-1185">Reference proteome</keyword>
<dbReference type="InterPro" id="IPR000182">
    <property type="entry name" value="GNAT_dom"/>
</dbReference>
<organism evidence="2 3">
    <name type="scientific">Bacillus salitolerans</name>
    <dbReference type="NCBI Taxonomy" id="1437434"/>
    <lineage>
        <taxon>Bacteria</taxon>
        <taxon>Bacillati</taxon>
        <taxon>Bacillota</taxon>
        <taxon>Bacilli</taxon>
        <taxon>Bacillales</taxon>
        <taxon>Bacillaceae</taxon>
        <taxon>Bacillus</taxon>
    </lineage>
</organism>